<name>A0A3M7T282_BRAPC</name>
<accession>A0A3M7T282</accession>
<dbReference type="PROSITE" id="PS50920">
    <property type="entry name" value="SOLCAR"/>
    <property type="match status" value="3"/>
</dbReference>
<feature type="repeat" description="Solcar" evidence="7">
    <location>
        <begin position="213"/>
        <end position="297"/>
    </location>
</feature>
<sequence>MGNREKSNLSSSVLSGAISGSFSSVVFQPLDFIKTKLQQPEFSQNARLTPTNRNIKLIVRSTLLDNDNQVSLRNSRKFWTGLTPSLFRAVPGAAFYFASVDYLRNTSYLSHSDFGGPNQLFHSLVIGVLSRSMADIATHPLNVVKTRYESENFKYKSILGAFRSILVHEGARGLFKGLVPTLLRDISYSGTYYPLYTKTKLLVKQSEYFSKDQESAYFAICALISSTLTCALTQPPDVIRSYMQLSSKGDKSFLSTGVDIYTKNGLKGFFAGFLPRSTRKILMSVFSWTLYEKLSLRQNK</sequence>
<dbReference type="PANTHER" id="PTHR46181">
    <property type="entry name" value="MITOCHONDRIAL GLYCINE TRANSPORTER"/>
    <property type="match status" value="1"/>
</dbReference>
<dbReference type="GO" id="GO:0015187">
    <property type="term" value="F:glycine transmembrane transporter activity"/>
    <property type="evidence" value="ECO:0007669"/>
    <property type="project" value="TreeGrafter"/>
</dbReference>
<protein>
    <submittedName>
        <fullName evidence="9">Solute carrier family 25 member 38-like</fullName>
    </submittedName>
</protein>
<dbReference type="AlphaFoldDB" id="A0A3M7T282"/>
<comment type="similarity">
    <text evidence="2 8">Belongs to the mitochondrial carrier (TC 2.A.29) family.</text>
</comment>
<dbReference type="InterPro" id="IPR023395">
    <property type="entry name" value="MCP_dom_sf"/>
</dbReference>
<dbReference type="OrthoDB" id="1924968at2759"/>
<keyword evidence="3 8" id="KW-0813">Transport</keyword>
<dbReference type="SUPFAM" id="SSF103506">
    <property type="entry name" value="Mitochondrial carrier"/>
    <property type="match status" value="1"/>
</dbReference>
<dbReference type="GO" id="GO:0005739">
    <property type="term" value="C:mitochondrion"/>
    <property type="evidence" value="ECO:0007669"/>
    <property type="project" value="TreeGrafter"/>
</dbReference>
<evidence type="ECO:0000256" key="4">
    <source>
        <dbReference type="ARBA" id="ARBA00022692"/>
    </source>
</evidence>
<dbReference type="Pfam" id="PF00153">
    <property type="entry name" value="Mito_carr"/>
    <property type="match status" value="3"/>
</dbReference>
<evidence type="ECO:0000256" key="3">
    <source>
        <dbReference type="ARBA" id="ARBA00022448"/>
    </source>
</evidence>
<gene>
    <name evidence="9" type="ORF">BpHYR1_031509</name>
</gene>
<dbReference type="EMBL" id="REGN01000430">
    <property type="protein sequence ID" value="RNA41970.1"/>
    <property type="molecule type" value="Genomic_DNA"/>
</dbReference>
<dbReference type="STRING" id="10195.A0A3M7T282"/>
<comment type="caution">
    <text evidence="9">The sequence shown here is derived from an EMBL/GenBank/DDBJ whole genome shotgun (WGS) entry which is preliminary data.</text>
</comment>
<evidence type="ECO:0000256" key="8">
    <source>
        <dbReference type="RuleBase" id="RU000488"/>
    </source>
</evidence>
<evidence type="ECO:0000256" key="1">
    <source>
        <dbReference type="ARBA" id="ARBA00004141"/>
    </source>
</evidence>
<evidence type="ECO:0000256" key="7">
    <source>
        <dbReference type="PROSITE-ProRule" id="PRU00282"/>
    </source>
</evidence>
<dbReference type="Proteomes" id="UP000276133">
    <property type="component" value="Unassembled WGS sequence"/>
</dbReference>
<dbReference type="PRINTS" id="PR00926">
    <property type="entry name" value="MITOCARRIER"/>
</dbReference>
<dbReference type="PANTHER" id="PTHR46181:SF3">
    <property type="entry name" value="MITOCHONDRIAL GLYCINE TRANSPORTER"/>
    <property type="match status" value="1"/>
</dbReference>
<feature type="repeat" description="Solcar" evidence="7">
    <location>
        <begin position="7"/>
        <end position="106"/>
    </location>
</feature>
<evidence type="ECO:0000313" key="9">
    <source>
        <dbReference type="EMBL" id="RNA41970.1"/>
    </source>
</evidence>
<dbReference type="GO" id="GO:0016020">
    <property type="term" value="C:membrane"/>
    <property type="evidence" value="ECO:0007669"/>
    <property type="project" value="UniProtKB-SubCell"/>
</dbReference>
<proteinExistence type="inferred from homology"/>
<evidence type="ECO:0000256" key="6">
    <source>
        <dbReference type="ARBA" id="ARBA00023136"/>
    </source>
</evidence>
<evidence type="ECO:0000313" key="10">
    <source>
        <dbReference type="Proteomes" id="UP000276133"/>
    </source>
</evidence>
<feature type="repeat" description="Solcar" evidence="7">
    <location>
        <begin position="118"/>
        <end position="202"/>
    </location>
</feature>
<dbReference type="InterPro" id="IPR018108">
    <property type="entry name" value="MCP_transmembrane"/>
</dbReference>
<organism evidence="9 10">
    <name type="scientific">Brachionus plicatilis</name>
    <name type="common">Marine rotifer</name>
    <name type="synonym">Brachionus muelleri</name>
    <dbReference type="NCBI Taxonomy" id="10195"/>
    <lineage>
        <taxon>Eukaryota</taxon>
        <taxon>Metazoa</taxon>
        <taxon>Spiralia</taxon>
        <taxon>Gnathifera</taxon>
        <taxon>Rotifera</taxon>
        <taxon>Eurotatoria</taxon>
        <taxon>Monogononta</taxon>
        <taxon>Pseudotrocha</taxon>
        <taxon>Ploima</taxon>
        <taxon>Brachionidae</taxon>
        <taxon>Brachionus</taxon>
    </lineage>
</organism>
<dbReference type="GO" id="GO:1904983">
    <property type="term" value="P:glycine import into mitochondrion"/>
    <property type="evidence" value="ECO:0007669"/>
    <property type="project" value="TreeGrafter"/>
</dbReference>
<evidence type="ECO:0000256" key="2">
    <source>
        <dbReference type="ARBA" id="ARBA00006375"/>
    </source>
</evidence>
<comment type="subcellular location">
    <subcellularLocation>
        <location evidence="1">Membrane</location>
        <topology evidence="1">Multi-pass membrane protein</topology>
    </subcellularLocation>
</comment>
<keyword evidence="6 7" id="KW-0472">Membrane</keyword>
<reference evidence="9 10" key="1">
    <citation type="journal article" date="2018" name="Sci. Rep.">
        <title>Genomic signatures of local adaptation to the degree of environmental predictability in rotifers.</title>
        <authorList>
            <person name="Franch-Gras L."/>
            <person name="Hahn C."/>
            <person name="Garcia-Roger E.M."/>
            <person name="Carmona M.J."/>
            <person name="Serra M."/>
            <person name="Gomez A."/>
        </authorList>
    </citation>
    <scope>NUCLEOTIDE SEQUENCE [LARGE SCALE GENOMIC DNA]</scope>
    <source>
        <strain evidence="9">HYR1</strain>
    </source>
</reference>
<keyword evidence="10" id="KW-1185">Reference proteome</keyword>
<keyword evidence="4 7" id="KW-0812">Transmembrane</keyword>
<dbReference type="Gene3D" id="1.50.40.10">
    <property type="entry name" value="Mitochondrial carrier domain"/>
    <property type="match status" value="1"/>
</dbReference>
<evidence type="ECO:0000256" key="5">
    <source>
        <dbReference type="ARBA" id="ARBA00022737"/>
    </source>
</evidence>
<keyword evidence="5" id="KW-0677">Repeat</keyword>
<dbReference type="InterPro" id="IPR002067">
    <property type="entry name" value="MCP"/>
</dbReference>